<evidence type="ECO:0000313" key="3">
    <source>
        <dbReference type="EMBL" id="KAE8657282.1"/>
    </source>
</evidence>
<evidence type="ECO:0000256" key="1">
    <source>
        <dbReference type="SAM" id="MobiDB-lite"/>
    </source>
</evidence>
<evidence type="ECO:0000313" key="4">
    <source>
        <dbReference type="Proteomes" id="UP000436088"/>
    </source>
</evidence>
<feature type="signal peptide" evidence="2">
    <location>
        <begin position="1"/>
        <end position="20"/>
    </location>
</feature>
<evidence type="ECO:0000256" key="2">
    <source>
        <dbReference type="SAM" id="SignalP"/>
    </source>
</evidence>
<proteinExistence type="predicted"/>
<organism evidence="3 4">
    <name type="scientific">Hibiscus syriacus</name>
    <name type="common">Rose of Sharon</name>
    <dbReference type="NCBI Taxonomy" id="106335"/>
    <lineage>
        <taxon>Eukaryota</taxon>
        <taxon>Viridiplantae</taxon>
        <taxon>Streptophyta</taxon>
        <taxon>Embryophyta</taxon>
        <taxon>Tracheophyta</taxon>
        <taxon>Spermatophyta</taxon>
        <taxon>Magnoliopsida</taxon>
        <taxon>eudicotyledons</taxon>
        <taxon>Gunneridae</taxon>
        <taxon>Pentapetalae</taxon>
        <taxon>rosids</taxon>
        <taxon>malvids</taxon>
        <taxon>Malvales</taxon>
        <taxon>Malvaceae</taxon>
        <taxon>Malvoideae</taxon>
        <taxon>Hibiscus</taxon>
    </lineage>
</organism>
<dbReference type="EMBL" id="VEPZ02001761">
    <property type="protein sequence ID" value="KAE8657282.1"/>
    <property type="molecule type" value="Genomic_DNA"/>
</dbReference>
<name>A0A6A2WF44_HIBSY</name>
<keyword evidence="4" id="KW-1185">Reference proteome</keyword>
<dbReference type="AlphaFoldDB" id="A0A6A2WF44"/>
<sequence>MTRLAVLITVTFLSLTVTHARLNVPERTVIPEETVTDLPGPDHTTTSVIDLPSEKPDSDSDLDSFPLTMTSFRPINGHFPRHPLVPFRHKHDCHSHKRLRGFDPQMQERRVRFFNNGAKLKEHVDFMKPRHYNHEHEHDHDDEHHHHHSYHR</sequence>
<feature type="region of interest" description="Disordered" evidence="1">
    <location>
        <begin position="34"/>
        <end position="61"/>
    </location>
</feature>
<comment type="caution">
    <text evidence="3">The sequence shown here is derived from an EMBL/GenBank/DDBJ whole genome shotgun (WGS) entry which is preliminary data.</text>
</comment>
<dbReference type="Proteomes" id="UP000436088">
    <property type="component" value="Unassembled WGS sequence"/>
</dbReference>
<feature type="chain" id="PRO_5025652575" evidence="2">
    <location>
        <begin position="21"/>
        <end position="152"/>
    </location>
</feature>
<protein>
    <submittedName>
        <fullName evidence="3">Uncharacterized protein</fullName>
    </submittedName>
</protein>
<gene>
    <name evidence="3" type="ORF">F3Y22_tig00116996pilonHSYRG00372</name>
</gene>
<accession>A0A6A2WF44</accession>
<keyword evidence="2" id="KW-0732">Signal</keyword>
<reference evidence="3" key="1">
    <citation type="submission" date="2019-09" db="EMBL/GenBank/DDBJ databases">
        <title>Draft genome information of white flower Hibiscus syriacus.</title>
        <authorList>
            <person name="Kim Y.-M."/>
        </authorList>
    </citation>
    <scope>NUCLEOTIDE SEQUENCE [LARGE SCALE GENOMIC DNA]</scope>
    <source>
        <strain evidence="3">YM2019G1</strain>
    </source>
</reference>